<accession>A0A0C3FL79</accession>
<evidence type="ECO:0000256" key="1">
    <source>
        <dbReference type="SAM" id="MobiDB-lite"/>
    </source>
</evidence>
<feature type="compositionally biased region" description="Acidic residues" evidence="1">
    <location>
        <begin position="68"/>
        <end position="87"/>
    </location>
</feature>
<feature type="compositionally biased region" description="Polar residues" evidence="1">
    <location>
        <begin position="173"/>
        <end position="190"/>
    </location>
</feature>
<evidence type="ECO:0000313" key="2">
    <source>
        <dbReference type="EMBL" id="KIM80236.1"/>
    </source>
</evidence>
<gene>
    <name evidence="2" type="ORF">PILCRDRAFT_9780</name>
</gene>
<dbReference type="InParanoid" id="A0A0C3FL79"/>
<keyword evidence="3" id="KW-1185">Reference proteome</keyword>
<feature type="compositionally biased region" description="Basic and acidic residues" evidence="1">
    <location>
        <begin position="88"/>
        <end position="99"/>
    </location>
</feature>
<sequence length="372" mass="41174">ASSRASSLAPSKSLAVSSGTLTPQAPPNGESTNTSSFAESLWSINKASAGEARAEVESEDRDGTAEDSSSDNESSDSSDGDDIAEEPEVGKGKQRHDPYADWDNGEPLTPEECTQIMKLSTYERAREMNIRRRKRMEVSLQSEFRALAGDLKETLPRSLPASSGKHVPDGPTHCSSRNKAADLTSASKPSKPSPLGVNIPLTSIESTDSPIEIDYNYPNRSSWPSWITEAMQELDLMSDQLEWKECVAAWLEMEHRLGYPVGMVIISNVLSKFLEVALNMTSRQKKEHKLDKDRRPDVITNWQKSGCNLGWWALGLKHAEVNSTSYGMEDLLNAIEDTMWVLQQMALPRSTSTKRPQSEDDNSDINAKRIKI</sequence>
<dbReference type="AlphaFoldDB" id="A0A0C3FL79"/>
<feature type="compositionally biased region" description="Low complexity" evidence="1">
    <location>
        <begin position="1"/>
        <end position="18"/>
    </location>
</feature>
<feature type="non-terminal residue" evidence="2">
    <location>
        <position position="1"/>
    </location>
</feature>
<reference evidence="3" key="2">
    <citation type="submission" date="2015-01" db="EMBL/GenBank/DDBJ databases">
        <title>Evolutionary Origins and Diversification of the Mycorrhizal Mutualists.</title>
        <authorList>
            <consortium name="DOE Joint Genome Institute"/>
            <consortium name="Mycorrhizal Genomics Consortium"/>
            <person name="Kohler A."/>
            <person name="Kuo A."/>
            <person name="Nagy L.G."/>
            <person name="Floudas D."/>
            <person name="Copeland A."/>
            <person name="Barry K.W."/>
            <person name="Cichocki N."/>
            <person name="Veneault-Fourrey C."/>
            <person name="LaButti K."/>
            <person name="Lindquist E.A."/>
            <person name="Lipzen A."/>
            <person name="Lundell T."/>
            <person name="Morin E."/>
            <person name="Murat C."/>
            <person name="Riley R."/>
            <person name="Ohm R."/>
            <person name="Sun H."/>
            <person name="Tunlid A."/>
            <person name="Henrissat B."/>
            <person name="Grigoriev I.V."/>
            <person name="Hibbett D.S."/>
            <person name="Martin F."/>
        </authorList>
    </citation>
    <scope>NUCLEOTIDE SEQUENCE [LARGE SCALE GENOMIC DNA]</scope>
    <source>
        <strain evidence="3">F 1598</strain>
    </source>
</reference>
<feature type="compositionally biased region" description="Polar residues" evidence="1">
    <location>
        <begin position="19"/>
        <end position="46"/>
    </location>
</feature>
<dbReference type="Proteomes" id="UP000054166">
    <property type="component" value="Unassembled WGS sequence"/>
</dbReference>
<feature type="region of interest" description="Disordered" evidence="1">
    <location>
        <begin position="155"/>
        <end position="201"/>
    </location>
</feature>
<organism evidence="2 3">
    <name type="scientific">Piloderma croceum (strain F 1598)</name>
    <dbReference type="NCBI Taxonomy" id="765440"/>
    <lineage>
        <taxon>Eukaryota</taxon>
        <taxon>Fungi</taxon>
        <taxon>Dikarya</taxon>
        <taxon>Basidiomycota</taxon>
        <taxon>Agaricomycotina</taxon>
        <taxon>Agaricomycetes</taxon>
        <taxon>Agaricomycetidae</taxon>
        <taxon>Atheliales</taxon>
        <taxon>Atheliaceae</taxon>
        <taxon>Piloderma</taxon>
    </lineage>
</organism>
<dbReference type="EMBL" id="KN833005">
    <property type="protein sequence ID" value="KIM80236.1"/>
    <property type="molecule type" value="Genomic_DNA"/>
</dbReference>
<proteinExistence type="predicted"/>
<feature type="region of interest" description="Disordered" evidence="1">
    <location>
        <begin position="1"/>
        <end position="112"/>
    </location>
</feature>
<evidence type="ECO:0000313" key="3">
    <source>
        <dbReference type="Proteomes" id="UP000054166"/>
    </source>
</evidence>
<feature type="region of interest" description="Disordered" evidence="1">
    <location>
        <begin position="348"/>
        <end position="372"/>
    </location>
</feature>
<feature type="compositionally biased region" description="Basic and acidic residues" evidence="1">
    <location>
        <begin position="52"/>
        <end position="64"/>
    </location>
</feature>
<reference evidence="2 3" key="1">
    <citation type="submission" date="2014-04" db="EMBL/GenBank/DDBJ databases">
        <authorList>
            <consortium name="DOE Joint Genome Institute"/>
            <person name="Kuo A."/>
            <person name="Tarkka M."/>
            <person name="Buscot F."/>
            <person name="Kohler A."/>
            <person name="Nagy L.G."/>
            <person name="Floudas D."/>
            <person name="Copeland A."/>
            <person name="Barry K.W."/>
            <person name="Cichocki N."/>
            <person name="Veneault-Fourrey C."/>
            <person name="LaButti K."/>
            <person name="Lindquist E.A."/>
            <person name="Lipzen A."/>
            <person name="Lundell T."/>
            <person name="Morin E."/>
            <person name="Murat C."/>
            <person name="Sun H."/>
            <person name="Tunlid A."/>
            <person name="Henrissat B."/>
            <person name="Grigoriev I.V."/>
            <person name="Hibbett D.S."/>
            <person name="Martin F."/>
            <person name="Nordberg H.P."/>
            <person name="Cantor M.N."/>
            <person name="Hua S.X."/>
        </authorList>
    </citation>
    <scope>NUCLEOTIDE SEQUENCE [LARGE SCALE GENOMIC DNA]</scope>
    <source>
        <strain evidence="2 3">F 1598</strain>
    </source>
</reference>
<name>A0A0C3FL79_PILCF</name>
<protein>
    <submittedName>
        <fullName evidence="2">Uncharacterized protein</fullName>
    </submittedName>
</protein>
<dbReference type="HOGENOM" id="CLU_745071_0_0_1"/>